<comment type="caution">
    <text evidence="8">The sequence shown here is derived from an EMBL/GenBank/DDBJ whole genome shotgun (WGS) entry which is preliminary data.</text>
</comment>
<evidence type="ECO:0000313" key="9">
    <source>
        <dbReference type="Proteomes" id="UP001642484"/>
    </source>
</evidence>
<dbReference type="SUPFAM" id="SSF47473">
    <property type="entry name" value="EF-hand"/>
    <property type="match status" value="3"/>
</dbReference>
<protein>
    <recommendedName>
        <fullName evidence="1">Calmodulin</fullName>
    </recommendedName>
</protein>
<evidence type="ECO:0000256" key="1">
    <source>
        <dbReference type="ARBA" id="ARBA00020786"/>
    </source>
</evidence>
<feature type="domain" description="EF-hand" evidence="7">
    <location>
        <begin position="748"/>
        <end position="783"/>
    </location>
</feature>
<dbReference type="InterPro" id="IPR050230">
    <property type="entry name" value="CALM/Myosin/TropC-like"/>
</dbReference>
<proteinExistence type="predicted"/>
<dbReference type="EMBL" id="CAXAMN010021740">
    <property type="protein sequence ID" value="CAK9062933.1"/>
    <property type="molecule type" value="Genomic_DNA"/>
</dbReference>
<dbReference type="InterPro" id="IPR011992">
    <property type="entry name" value="EF-hand-dom_pair"/>
</dbReference>
<evidence type="ECO:0000256" key="2">
    <source>
        <dbReference type="ARBA" id="ARBA00022723"/>
    </source>
</evidence>
<organism evidence="8 9">
    <name type="scientific">Durusdinium trenchii</name>
    <dbReference type="NCBI Taxonomy" id="1381693"/>
    <lineage>
        <taxon>Eukaryota</taxon>
        <taxon>Sar</taxon>
        <taxon>Alveolata</taxon>
        <taxon>Dinophyceae</taxon>
        <taxon>Suessiales</taxon>
        <taxon>Symbiodiniaceae</taxon>
        <taxon>Durusdinium</taxon>
    </lineage>
</organism>
<dbReference type="SMART" id="SM00054">
    <property type="entry name" value="EFh"/>
    <property type="match status" value="4"/>
</dbReference>
<evidence type="ECO:0000313" key="8">
    <source>
        <dbReference type="EMBL" id="CAK9062933.1"/>
    </source>
</evidence>
<dbReference type="PANTHER" id="PTHR23048:SF0">
    <property type="entry name" value="CALMODULIN LIKE 3"/>
    <property type="match status" value="1"/>
</dbReference>
<dbReference type="PROSITE" id="PS00018">
    <property type="entry name" value="EF_HAND_1"/>
    <property type="match status" value="4"/>
</dbReference>
<feature type="domain" description="EF-hand" evidence="7">
    <location>
        <begin position="859"/>
        <end position="894"/>
    </location>
</feature>
<feature type="region of interest" description="Disordered" evidence="6">
    <location>
        <begin position="31"/>
        <end position="135"/>
    </location>
</feature>
<evidence type="ECO:0000256" key="4">
    <source>
        <dbReference type="ARBA" id="ARBA00022837"/>
    </source>
</evidence>
<dbReference type="InterPro" id="IPR018247">
    <property type="entry name" value="EF_Hand_1_Ca_BS"/>
</dbReference>
<dbReference type="CDD" id="cd00051">
    <property type="entry name" value="EFh"/>
    <property type="match status" value="1"/>
</dbReference>
<reference evidence="8 9" key="1">
    <citation type="submission" date="2024-02" db="EMBL/GenBank/DDBJ databases">
        <authorList>
            <person name="Chen Y."/>
            <person name="Shah S."/>
            <person name="Dougan E. K."/>
            <person name="Thang M."/>
            <person name="Chan C."/>
        </authorList>
    </citation>
    <scope>NUCLEOTIDE SEQUENCE [LARGE SCALE GENOMIC DNA]</scope>
</reference>
<keyword evidence="3" id="KW-0677">Repeat</keyword>
<gene>
    <name evidence="8" type="ORF">CCMP2556_LOCUS30950</name>
</gene>
<sequence length="1065" mass="122223">MCSISAWHVRWPMLDMVRPQWRMLHKQPAFTAPLSRPSSAPLAKPPGWRPEEPRVDPALPGWRPQPRPQSAPLRRSASQPGPCTPVLAALPQKEKPKITRPASAGVGVRQKASNRAALKRPSSREKPDEKHRASVAASELGGVDITSAVADVQALCEKCRKLATVADSQCGKKSVTADSGHHKERRRRTRQGAGTKDRKALKKQPEAPSIFKCEESNSPRWSFTVMNALRNGSGGRSEMERFHCRVKEVDQQIKVLEDSGIDLEPDLDDLQELQPTVVRRKESISMMRRWSRSVTPDDREMELMPRQGSRRTAFPMDARDLSRQGSRRTAMPANFELGRSDSKVSILSSEVRSTRNAVMEELDGLLDHLNKDPIEEGFSQAEVSRLKCGFRRFMIPGTIDVHKEDIFELLTFLGCVFLDPVEVRSLIDSATRYDHIGFEDFEDFMGKYTKYCQRQYRVIFDQFDEDESGSISMEELRQMTHYLGFMPTRLMVEEATQVVSPSRRALSFDELVQFLMIYRRREGFCRQEVEKLREVHKEHSDGDPLVMPASRLSAGLIQAFGRQVQQISQELQEQLVSGKFLRSSQVSPIPDPDFEPERLSFAEFLIMCRNCREALHRKLDSLWPPSIANKKSGMNERDVPGLAIKCNPHGQGTITDQQIRTVLRGLGYMPLTKAMLDIYVDVIGSPIPSDLDYDEFFDFVWRFRMNCGFSKEELEDMIELYEISDEDGSGEICTLELSTIFRSLGYRANMEQLTGFIMEVDHDKSGFLGFSEFMTLMGDFRTMELKKINKVFEEYAVGGYLQGGVITDACKNLGRHLIDREHMPEDDDEFDLEDFVDWVDECRHEAMMKERKLAGFGYWKVECFRESFKEFDRNGNDALEPDELMKLLRYMNISEAPKNKSEQQKLVKLVETARKNAFEAGIREVHQEHGNSVSFWTFVQLLRLLQTQKEKREMTRLDVVMETLQFSKFEVEQFRLIFSHWARYHPNTGLSDREIDTEVDTLTEEQVCRIFRSAGVSLVGGHMGELRVGLEPLQTDRRLTFENFLRLMRWVVDTNFAGLGEPVSK</sequence>
<evidence type="ECO:0000259" key="7">
    <source>
        <dbReference type="PROSITE" id="PS50222"/>
    </source>
</evidence>
<feature type="domain" description="EF-hand" evidence="7">
    <location>
        <begin position="451"/>
        <end position="486"/>
    </location>
</feature>
<dbReference type="InterPro" id="IPR002048">
    <property type="entry name" value="EF_hand_dom"/>
</dbReference>
<evidence type="ECO:0000256" key="5">
    <source>
        <dbReference type="ARBA" id="ARBA00022990"/>
    </source>
</evidence>
<keyword evidence="4" id="KW-0106">Calcium</keyword>
<keyword evidence="9" id="KW-1185">Reference proteome</keyword>
<evidence type="ECO:0000256" key="3">
    <source>
        <dbReference type="ARBA" id="ARBA00022737"/>
    </source>
</evidence>
<dbReference type="PANTHER" id="PTHR23048">
    <property type="entry name" value="MYOSIN LIGHT CHAIN 1, 3"/>
    <property type="match status" value="1"/>
</dbReference>
<keyword evidence="2" id="KW-0479">Metal-binding</keyword>
<dbReference type="Gene3D" id="1.10.238.10">
    <property type="entry name" value="EF-hand"/>
    <property type="match status" value="3"/>
</dbReference>
<feature type="region of interest" description="Disordered" evidence="6">
    <location>
        <begin position="170"/>
        <end position="206"/>
    </location>
</feature>
<dbReference type="Proteomes" id="UP001642484">
    <property type="component" value="Unassembled WGS sequence"/>
</dbReference>
<feature type="compositionally biased region" description="Basic and acidic residues" evidence="6">
    <location>
        <begin position="122"/>
        <end position="132"/>
    </location>
</feature>
<evidence type="ECO:0000256" key="6">
    <source>
        <dbReference type="SAM" id="MobiDB-lite"/>
    </source>
</evidence>
<dbReference type="Pfam" id="PF13202">
    <property type="entry name" value="EF-hand_5"/>
    <property type="match status" value="1"/>
</dbReference>
<keyword evidence="5" id="KW-0007">Acetylation</keyword>
<accession>A0ABP0NHJ1</accession>
<name>A0ABP0NHJ1_9DINO</name>
<feature type="domain" description="EF-hand" evidence="7">
    <location>
        <begin position="712"/>
        <end position="747"/>
    </location>
</feature>
<dbReference type="PROSITE" id="PS50222">
    <property type="entry name" value="EF_HAND_2"/>
    <property type="match status" value="4"/>
</dbReference>